<proteinExistence type="predicted"/>
<keyword evidence="2" id="KW-1185">Reference proteome</keyword>
<dbReference type="SUPFAM" id="SSF50939">
    <property type="entry name" value="Sialidases"/>
    <property type="match status" value="1"/>
</dbReference>
<gene>
    <name evidence="1" type="ORF">JY651_17505</name>
</gene>
<evidence type="ECO:0000313" key="2">
    <source>
        <dbReference type="Proteomes" id="UP000662747"/>
    </source>
</evidence>
<dbReference type="RefSeq" id="WP_206728160.1">
    <property type="nucleotide sequence ID" value="NZ_CP071090.1"/>
</dbReference>
<organism evidence="1 2">
    <name type="scientific">Pyxidicoccus parkwayensis</name>
    <dbReference type="NCBI Taxonomy" id="2813578"/>
    <lineage>
        <taxon>Bacteria</taxon>
        <taxon>Pseudomonadati</taxon>
        <taxon>Myxococcota</taxon>
        <taxon>Myxococcia</taxon>
        <taxon>Myxococcales</taxon>
        <taxon>Cystobacterineae</taxon>
        <taxon>Myxococcaceae</taxon>
        <taxon>Pyxidicoccus</taxon>
    </lineage>
</organism>
<accession>A0ABX7P833</accession>
<sequence>MPIIYKTVKAALNAVQYGIGIASGDVGLKDGMSDFFGQVVSHAIGAGVNQLNSSEELYWTPYVEVPGVGDVYSLPSIVVNGNTMYNFYQGPSLTDGKADTGGYPSYVARSFGTAAPDQLPQWSVPGAPVPDGSDMAPSPPTGVVFNDKVYVFYGGLPSSQQTGQIWYTTYDGTSWSSLTLLPEALVLVIGANLSGVAPVVFTPPGSDTPQLYVFYPMLVPGENTFDIGCVTTTDGETWSSIAPDGIGACVPGGVNEGVIEGASMQPSVVVYPPTGDAAKIYVFYMSGSDSTGSYITYSGADAGFSAPVTIPGVSFTGPQCIAAAVSGDPTPLLYVYSLRGGPLVVYTPPADAYAPTVDYWPIEVWCSTFDGGNWSDPAQLQQPIINNALPNLLSAATFSPDAFGGAMGSTTDVYLSTISTNIPGVSNITRCNSTAFVGGITQYASGGQPSAILPPAAYPMGGIQWSGGGIFTAFLLEVDLPGFAAPQAWALCQTFNYPSSGSGTCQMQYFVFESGAWKAYDLPAIPTDDELTAPPPPPPQLLGSPAVLPVPQPELGVMFVAYNSPLGIIAFNTLNPAAFNLGDMDGDPVAPVPGVTAIGSPALALFNEQVYLFYQGEDGGLYCTQTPQAPLDGDNGCITQWTAPARVGNASLTGSPSAVVFNGQLYVFYQGTGAQAGVLCYACLPSATGAWSTPTPVIDAAAGSGILISGSPSACVCTNQSGNSQLVVAYGGPGNSSGYPLTACTQQSDGTWLQTAASGITLIDSPSAYSVQGAYTAKGDWKLNVFFQSPSGPGQLLYCVYDGVTWSPMGTLPVTTLDGWVAPVMNLLQNPDGTYLSWLYLYHNNTGANASAFTYCQCTLPDKQQGQLVSVQAQDSNGDAVPIMTGKAAATIANGNIYMFYNCCAVSTTPFTTDPPGALCYLQLTLPSAASQQLALPMATTQTAVGPAGPDAIHNGTNFLAMANSPAAVTFQGVPYVFYNTGQGTLACCAGLEAAPQTAASSVAASCSPAVVIGTSSTPVVNVDDDNSVEVLYLFYVGSSTAQVSQDGKSYETGQLLCRYTTDGVSWFDLDLSPAPSVNSEGVIASLINGQIYLFYANCAESYYTIFPGLDVVTGAGASVTLPASTQISRMACSTGPSVTTFNNNIWCLTQGVVQSDYTFTNGWNVEQSGNLFFSRTLDATCWSWNTAISQQAGASPMSGVRPAVASFTPSSGTELLYVFWPAASGGFINYLTTDGTVVTPSSTAYGMPWAGPNQVGSDAYTNDNVAAVVMPPLGTPTGPDQLYVFWQGSAHSGYLYYASMNPAGAWTAPTQIKPAGTQGAYMSLSPSAVTYAPEGGTPQAYVFYQGAGSSGKMGGYTGLSYCVYANGAWTQAEVPNITYTTQAVVGVPQQTYNGIDAGTPPAAIVYDGKLYVFYIQPTYQWSETYKMWSTLYPVTYSVFDGTSWSGPHRLGSTSTVNQSALPFSFSQVPQFVSAASLNGQLYVYFMNAGAVNASCPPPGVVYYVSFNGSTWSSPTPTTNVVYVPGGSTTLSNNLGTEINDAATDITAALQYVGLPTLSDLRKAIENKTASGVSAAAKEFF</sequence>
<reference evidence="1 2" key="1">
    <citation type="submission" date="2021-02" db="EMBL/GenBank/DDBJ databases">
        <title>De Novo genome assembly of isolated myxobacteria.</title>
        <authorList>
            <person name="Stevens D.C."/>
        </authorList>
    </citation>
    <scope>NUCLEOTIDE SEQUENCE [LARGE SCALE GENOMIC DNA]</scope>
    <source>
        <strain evidence="2">SCPEA02</strain>
    </source>
</reference>
<dbReference type="InterPro" id="IPR036278">
    <property type="entry name" value="Sialidase_sf"/>
</dbReference>
<protein>
    <submittedName>
        <fullName evidence="1">Uncharacterized protein</fullName>
    </submittedName>
</protein>
<dbReference type="EMBL" id="CP071090">
    <property type="protein sequence ID" value="QSQ26615.1"/>
    <property type="molecule type" value="Genomic_DNA"/>
</dbReference>
<dbReference type="SUPFAM" id="SSF89372">
    <property type="entry name" value="Fucose-specific lectin"/>
    <property type="match status" value="3"/>
</dbReference>
<name>A0ABX7P833_9BACT</name>
<evidence type="ECO:0000313" key="1">
    <source>
        <dbReference type="EMBL" id="QSQ26615.1"/>
    </source>
</evidence>
<dbReference type="Proteomes" id="UP000662747">
    <property type="component" value="Chromosome"/>
</dbReference>